<reference evidence="3" key="1">
    <citation type="submission" date="2014-11" db="EMBL/GenBank/DDBJ databases">
        <authorList>
            <person name="Geib S."/>
        </authorList>
    </citation>
    <scope>NUCLEOTIDE SEQUENCE</scope>
</reference>
<keyword evidence="3" id="KW-0418">Kinase</keyword>
<feature type="transmembrane region" description="Helical" evidence="2">
    <location>
        <begin position="31"/>
        <end position="55"/>
    </location>
</feature>
<accession>A0A0A1WXG7</accession>
<organism evidence="3">
    <name type="scientific">Zeugodacus cucurbitae</name>
    <name type="common">Melon fruit fly</name>
    <name type="synonym">Bactrocera cucurbitae</name>
    <dbReference type="NCBI Taxonomy" id="28588"/>
    <lineage>
        <taxon>Eukaryota</taxon>
        <taxon>Metazoa</taxon>
        <taxon>Ecdysozoa</taxon>
        <taxon>Arthropoda</taxon>
        <taxon>Hexapoda</taxon>
        <taxon>Insecta</taxon>
        <taxon>Pterygota</taxon>
        <taxon>Neoptera</taxon>
        <taxon>Endopterygota</taxon>
        <taxon>Diptera</taxon>
        <taxon>Brachycera</taxon>
        <taxon>Muscomorpha</taxon>
        <taxon>Tephritoidea</taxon>
        <taxon>Tephritidae</taxon>
        <taxon>Zeugodacus</taxon>
        <taxon>Zeugodacus</taxon>
    </lineage>
</organism>
<keyword evidence="2" id="KW-0472">Membrane</keyword>
<dbReference type="AlphaFoldDB" id="A0A0A1WXG7"/>
<keyword evidence="2" id="KW-1133">Transmembrane helix</keyword>
<sequence>MDQHLRSNNIQMISIQHFSVYIHPPSPFPSIAYATAFQSFIAYFLLLHFLISNAFNVCSGICSHSSFNLLPIFAGFFFKTVSFASSVSAAKLSSKSSTELLATDDSSSSDSIASANLGTLATE</sequence>
<keyword evidence="3" id="KW-0808">Transferase</keyword>
<evidence type="ECO:0000256" key="1">
    <source>
        <dbReference type="SAM" id="MobiDB-lite"/>
    </source>
</evidence>
<dbReference type="EMBL" id="GBXI01011006">
    <property type="protein sequence ID" value="JAD03286.1"/>
    <property type="molecule type" value="Transcribed_RNA"/>
</dbReference>
<gene>
    <name evidence="3" type="primary">proB</name>
    <name evidence="3" type="ORF">g.12097</name>
</gene>
<evidence type="ECO:0000313" key="3">
    <source>
        <dbReference type="EMBL" id="JAD03286.1"/>
    </source>
</evidence>
<name>A0A0A1WXG7_ZEUCU</name>
<reference evidence="3" key="2">
    <citation type="journal article" date="2015" name="Gigascience">
        <title>Reconstructing a comprehensive transcriptome assembly of a white-pupal translocated strain of the pest fruit fly Bactrocera cucurbitae.</title>
        <authorList>
            <person name="Sim S.B."/>
            <person name="Calla B."/>
            <person name="Hall B."/>
            <person name="DeRego T."/>
            <person name="Geib S.M."/>
        </authorList>
    </citation>
    <scope>NUCLEOTIDE SEQUENCE</scope>
</reference>
<feature type="transmembrane region" description="Helical" evidence="2">
    <location>
        <begin position="67"/>
        <end position="90"/>
    </location>
</feature>
<dbReference type="GO" id="GO:0016301">
    <property type="term" value="F:kinase activity"/>
    <property type="evidence" value="ECO:0007669"/>
    <property type="project" value="UniProtKB-KW"/>
</dbReference>
<feature type="region of interest" description="Disordered" evidence="1">
    <location>
        <begin position="101"/>
        <end position="123"/>
    </location>
</feature>
<evidence type="ECO:0000256" key="2">
    <source>
        <dbReference type="SAM" id="Phobius"/>
    </source>
</evidence>
<keyword evidence="2" id="KW-0812">Transmembrane</keyword>
<protein>
    <submittedName>
        <fullName evidence="3">Glutamate 5-kinase</fullName>
    </submittedName>
</protein>
<proteinExistence type="predicted"/>
<feature type="compositionally biased region" description="Low complexity" evidence="1">
    <location>
        <begin position="101"/>
        <end position="115"/>
    </location>
</feature>